<dbReference type="InterPro" id="IPR036737">
    <property type="entry name" value="OmpA-like_sf"/>
</dbReference>
<evidence type="ECO:0000256" key="6">
    <source>
        <dbReference type="SAM" id="SignalP"/>
    </source>
</evidence>
<dbReference type="InterPro" id="IPR037873">
    <property type="entry name" value="BamE-like"/>
</dbReference>
<dbReference type="PROSITE" id="PS51257">
    <property type="entry name" value="PROKAR_LIPOPROTEIN"/>
    <property type="match status" value="1"/>
</dbReference>
<keyword evidence="4" id="KW-0998">Cell outer membrane</keyword>
<dbReference type="PROSITE" id="PS51123">
    <property type="entry name" value="OMPA_2"/>
    <property type="match status" value="1"/>
</dbReference>
<evidence type="ECO:0000313" key="8">
    <source>
        <dbReference type="EMBL" id="UOO91732.1"/>
    </source>
</evidence>
<gene>
    <name evidence="8" type="ORF">LVJ81_08810</name>
</gene>
<dbReference type="PRINTS" id="PR01021">
    <property type="entry name" value="OMPADOMAIN"/>
</dbReference>
<accession>A0ABY4E7J0</accession>
<dbReference type="Pfam" id="PF00691">
    <property type="entry name" value="OmpA"/>
    <property type="match status" value="1"/>
</dbReference>
<comment type="subcellular location">
    <subcellularLocation>
        <location evidence="1">Cell outer membrane</location>
    </subcellularLocation>
</comment>
<dbReference type="PROSITE" id="PS01068">
    <property type="entry name" value="OMPA_1"/>
    <property type="match status" value="1"/>
</dbReference>
<reference evidence="8" key="1">
    <citation type="submission" date="2021-12" db="EMBL/GenBank/DDBJ databases">
        <authorList>
            <person name="Veyrier F.J."/>
        </authorList>
    </citation>
    <scope>NUCLEOTIDE SEQUENCE</scope>
    <source>
        <strain evidence="8">SAG 1488-6</strain>
    </source>
</reference>
<dbReference type="CDD" id="cd07185">
    <property type="entry name" value="OmpA_C-like"/>
    <property type="match status" value="1"/>
</dbReference>
<feature type="signal peptide" evidence="6">
    <location>
        <begin position="1"/>
        <end position="21"/>
    </location>
</feature>
<dbReference type="InterPro" id="IPR006664">
    <property type="entry name" value="OMP_bac"/>
</dbReference>
<organism evidence="8 9">
    <name type="scientific">Vitreoscilla stercoraria</name>
    <dbReference type="NCBI Taxonomy" id="61"/>
    <lineage>
        <taxon>Bacteria</taxon>
        <taxon>Pseudomonadati</taxon>
        <taxon>Pseudomonadota</taxon>
        <taxon>Betaproteobacteria</taxon>
        <taxon>Neisseriales</taxon>
        <taxon>Neisseriaceae</taxon>
        <taxon>Vitreoscilla</taxon>
    </lineage>
</organism>
<dbReference type="InterPro" id="IPR006690">
    <property type="entry name" value="OMPA-like_CS"/>
</dbReference>
<dbReference type="PANTHER" id="PTHR30329">
    <property type="entry name" value="STATOR ELEMENT OF FLAGELLAR MOTOR COMPLEX"/>
    <property type="match status" value="1"/>
</dbReference>
<dbReference type="Gene3D" id="3.30.1330.60">
    <property type="entry name" value="OmpA-like domain"/>
    <property type="match status" value="1"/>
</dbReference>
<evidence type="ECO:0000313" key="9">
    <source>
        <dbReference type="Proteomes" id="UP000832034"/>
    </source>
</evidence>
<evidence type="ECO:0000256" key="2">
    <source>
        <dbReference type="ARBA" id="ARBA00022729"/>
    </source>
</evidence>
<evidence type="ECO:0000256" key="5">
    <source>
        <dbReference type="PROSITE-ProRule" id="PRU00473"/>
    </source>
</evidence>
<feature type="chain" id="PRO_5045896573" evidence="6">
    <location>
        <begin position="22"/>
        <end position="278"/>
    </location>
</feature>
<evidence type="ECO:0000259" key="7">
    <source>
        <dbReference type="PROSITE" id="PS51123"/>
    </source>
</evidence>
<protein>
    <submittedName>
        <fullName evidence="8">OmpA family protein</fullName>
    </submittedName>
</protein>
<dbReference type="EMBL" id="CP091512">
    <property type="protein sequence ID" value="UOO91732.1"/>
    <property type="molecule type" value="Genomic_DNA"/>
</dbReference>
<dbReference type="InterPro" id="IPR007450">
    <property type="entry name" value="BamE_dom"/>
</dbReference>
<dbReference type="Proteomes" id="UP000832034">
    <property type="component" value="Chromosome"/>
</dbReference>
<keyword evidence="9" id="KW-1185">Reference proteome</keyword>
<keyword evidence="3 5" id="KW-0472">Membrane</keyword>
<dbReference type="InterPro" id="IPR006665">
    <property type="entry name" value="OmpA-like"/>
</dbReference>
<sequence length="278" mass="30106">MKASSKLIKAALAVSTALLLAACGSSKISADGSANSLSWPKPSASTFSKSLGTFPDPSSLAQVKAGVTKDQLYYLLGRPHYNEGFIGVREWNYLFHFHTPGQGTNDVTTCQFKVLFDSGMRGQSFYWNPVDPAGATCPPGNAPAAAPTIQRYTLSGDALFTFDKYGESDILAGGRAELDQLAQNLRGFDRLNRIVVVGHTDYLGSDSYNLQLSQRRAVTVAQYLVNRGIPANLIEPRGMGESQPVKQCDETLGRQQLIACLQPNRRVEIEIDGSGVLR</sequence>
<dbReference type="PANTHER" id="PTHR30329:SF21">
    <property type="entry name" value="LIPOPROTEIN YIAD-RELATED"/>
    <property type="match status" value="1"/>
</dbReference>
<evidence type="ECO:0000256" key="4">
    <source>
        <dbReference type="ARBA" id="ARBA00023237"/>
    </source>
</evidence>
<dbReference type="RefSeq" id="WP_019958670.1">
    <property type="nucleotide sequence ID" value="NZ_CP091512.1"/>
</dbReference>
<dbReference type="SUPFAM" id="SSF103088">
    <property type="entry name" value="OmpA-like"/>
    <property type="match status" value="1"/>
</dbReference>
<keyword evidence="2 6" id="KW-0732">Signal</keyword>
<name>A0ABY4E7J0_VITST</name>
<dbReference type="InterPro" id="IPR050330">
    <property type="entry name" value="Bact_OuterMem_StrucFunc"/>
</dbReference>
<feature type="domain" description="OmpA-like" evidence="7">
    <location>
        <begin position="147"/>
        <end position="275"/>
    </location>
</feature>
<dbReference type="Gene3D" id="3.30.1450.10">
    <property type="match status" value="1"/>
</dbReference>
<reference evidence="8" key="2">
    <citation type="journal article" date="2022" name="Res Sq">
        <title>Evolution of multicellular longitudinally dividing oral cavity symbionts (Neisseriaceae).</title>
        <authorList>
            <person name="Nyongesa S."/>
            <person name="Weber P."/>
            <person name="Bernet E."/>
            <person name="Pullido F."/>
            <person name="Nieckarz M."/>
            <person name="Delaby M."/>
            <person name="Nieves C."/>
            <person name="Viehboeck T."/>
            <person name="Krause N."/>
            <person name="Rivera-Millot A."/>
            <person name="Nakamura A."/>
            <person name="Vischer N."/>
            <person name="VanNieuwenhze M."/>
            <person name="Brun Y."/>
            <person name="Cava F."/>
            <person name="Bulgheresi S."/>
            <person name="Veyrier F."/>
        </authorList>
    </citation>
    <scope>NUCLEOTIDE SEQUENCE</scope>
    <source>
        <strain evidence="8">SAG 1488-6</strain>
    </source>
</reference>
<dbReference type="Pfam" id="PF04355">
    <property type="entry name" value="BamE"/>
    <property type="match status" value="1"/>
</dbReference>
<proteinExistence type="predicted"/>
<evidence type="ECO:0000256" key="1">
    <source>
        <dbReference type="ARBA" id="ARBA00004442"/>
    </source>
</evidence>
<evidence type="ECO:0000256" key="3">
    <source>
        <dbReference type="ARBA" id="ARBA00023136"/>
    </source>
</evidence>